<dbReference type="EMBL" id="CM043788">
    <property type="protein sequence ID" value="KAI4829185.1"/>
    <property type="molecule type" value="Genomic_DNA"/>
</dbReference>
<keyword evidence="2" id="KW-1185">Reference proteome</keyword>
<sequence length="81" mass="9589">MSIHLMRKRRMQKGQSRPKLNIDLLGDTTYQQQLQDALSSYPEDTEKHWGTLSTAIMNSCKNILGQKKQRHQDWYDENDTH</sequence>
<gene>
    <name evidence="1" type="ORF">KUCAC02_023245</name>
</gene>
<reference evidence="1" key="1">
    <citation type="submission" date="2022-05" db="EMBL/GenBank/DDBJ databases">
        <title>Chromosome-level genome of Chaenocephalus aceratus.</title>
        <authorList>
            <person name="Park H."/>
        </authorList>
    </citation>
    <scope>NUCLEOTIDE SEQUENCE</scope>
    <source>
        <strain evidence="1">KU_202001</strain>
    </source>
</reference>
<organism evidence="1 2">
    <name type="scientific">Chaenocephalus aceratus</name>
    <name type="common">Blackfin icefish</name>
    <name type="synonym">Chaenichthys aceratus</name>
    <dbReference type="NCBI Taxonomy" id="36190"/>
    <lineage>
        <taxon>Eukaryota</taxon>
        <taxon>Metazoa</taxon>
        <taxon>Chordata</taxon>
        <taxon>Craniata</taxon>
        <taxon>Vertebrata</taxon>
        <taxon>Euteleostomi</taxon>
        <taxon>Actinopterygii</taxon>
        <taxon>Neopterygii</taxon>
        <taxon>Teleostei</taxon>
        <taxon>Neoteleostei</taxon>
        <taxon>Acanthomorphata</taxon>
        <taxon>Eupercaria</taxon>
        <taxon>Perciformes</taxon>
        <taxon>Notothenioidei</taxon>
        <taxon>Channichthyidae</taxon>
        <taxon>Chaenocephalus</taxon>
    </lineage>
</organism>
<accession>A0ACB9XPH6</accession>
<proteinExistence type="predicted"/>
<dbReference type="Proteomes" id="UP001057452">
    <property type="component" value="Chromosome 4"/>
</dbReference>
<name>A0ACB9XPH6_CHAAC</name>
<protein>
    <submittedName>
        <fullName evidence="1">Uncharacterized protein</fullName>
    </submittedName>
</protein>
<evidence type="ECO:0000313" key="1">
    <source>
        <dbReference type="EMBL" id="KAI4829185.1"/>
    </source>
</evidence>
<evidence type="ECO:0000313" key="2">
    <source>
        <dbReference type="Proteomes" id="UP001057452"/>
    </source>
</evidence>
<comment type="caution">
    <text evidence="1">The sequence shown here is derived from an EMBL/GenBank/DDBJ whole genome shotgun (WGS) entry which is preliminary data.</text>
</comment>